<name>A0A6N7PSD5_9BACT</name>
<evidence type="ECO:0000259" key="4">
    <source>
        <dbReference type="Pfam" id="PF13525"/>
    </source>
</evidence>
<dbReference type="EMBL" id="WJIE01000006">
    <property type="protein sequence ID" value="MRG94958.1"/>
    <property type="molecule type" value="Genomic_DNA"/>
</dbReference>
<dbReference type="Gene3D" id="1.25.40.10">
    <property type="entry name" value="Tetratricopeptide repeat domain"/>
    <property type="match status" value="1"/>
</dbReference>
<evidence type="ECO:0000313" key="5">
    <source>
        <dbReference type="EMBL" id="MRG94958.1"/>
    </source>
</evidence>
<dbReference type="SMART" id="SM00028">
    <property type="entry name" value="TPR"/>
    <property type="match status" value="2"/>
</dbReference>
<gene>
    <name evidence="5" type="ORF">GF068_23995</name>
</gene>
<keyword evidence="6" id="KW-1185">Reference proteome</keyword>
<dbReference type="Proteomes" id="UP000440224">
    <property type="component" value="Unassembled WGS sequence"/>
</dbReference>
<evidence type="ECO:0000256" key="3">
    <source>
        <dbReference type="SAM" id="Phobius"/>
    </source>
</evidence>
<sequence>MDQFDDELREIKREIVESRGLIIKTNNLTNALAADLKTISKRQLGFERRAFWNSASANLLFVLVVIGVVKLAWDARIDSVQADTKQAKEKIGKLEADLKEMQRRADDRTRAESAAAAFYELVRAGRRQEIIEGFEALRKEPLSRAEIAFFTDAVDTARAELGIKSYQLGLDHLRTGRWHEAAVAFEEAIRLKENAAHSPSARLHLARAYRKLNRQRDAIPMLMQLSEASPDKEITDDAMFLLCECLVDIQAWNDAKTTLRAFIRRFPDSPFLNDARMELADISLKH</sequence>
<keyword evidence="2" id="KW-0175">Coiled coil</keyword>
<feature type="transmembrane region" description="Helical" evidence="3">
    <location>
        <begin position="50"/>
        <end position="73"/>
    </location>
</feature>
<evidence type="ECO:0000256" key="1">
    <source>
        <dbReference type="ARBA" id="ARBA00022729"/>
    </source>
</evidence>
<protein>
    <submittedName>
        <fullName evidence="5">Tetratricopeptide repeat protein</fullName>
    </submittedName>
</protein>
<keyword evidence="1" id="KW-0732">Signal</keyword>
<keyword evidence="3" id="KW-0472">Membrane</keyword>
<evidence type="ECO:0000313" key="6">
    <source>
        <dbReference type="Proteomes" id="UP000440224"/>
    </source>
</evidence>
<evidence type="ECO:0000256" key="2">
    <source>
        <dbReference type="SAM" id="Coils"/>
    </source>
</evidence>
<organism evidence="5 6">
    <name type="scientific">Polyangium spumosum</name>
    <dbReference type="NCBI Taxonomy" id="889282"/>
    <lineage>
        <taxon>Bacteria</taxon>
        <taxon>Pseudomonadati</taxon>
        <taxon>Myxococcota</taxon>
        <taxon>Polyangia</taxon>
        <taxon>Polyangiales</taxon>
        <taxon>Polyangiaceae</taxon>
        <taxon>Polyangium</taxon>
    </lineage>
</organism>
<dbReference type="InterPro" id="IPR039565">
    <property type="entry name" value="BamD-like"/>
</dbReference>
<keyword evidence="3" id="KW-1133">Transmembrane helix</keyword>
<comment type="caution">
    <text evidence="5">The sequence shown here is derived from an EMBL/GenBank/DDBJ whole genome shotgun (WGS) entry which is preliminary data.</text>
</comment>
<dbReference type="Pfam" id="PF13525">
    <property type="entry name" value="YfiO"/>
    <property type="match status" value="1"/>
</dbReference>
<dbReference type="AlphaFoldDB" id="A0A6N7PSD5"/>
<feature type="coiled-coil region" evidence="2">
    <location>
        <begin position="77"/>
        <end position="111"/>
    </location>
</feature>
<dbReference type="RefSeq" id="WP_153821746.1">
    <property type="nucleotide sequence ID" value="NZ_WJIE01000006.1"/>
</dbReference>
<dbReference type="OrthoDB" id="9804044at2"/>
<accession>A0A6N7PSD5</accession>
<keyword evidence="3" id="KW-0812">Transmembrane</keyword>
<feature type="domain" description="Outer membrane lipoprotein BamD-like" evidence="4">
    <location>
        <begin position="165"/>
        <end position="282"/>
    </location>
</feature>
<proteinExistence type="predicted"/>
<dbReference type="InterPro" id="IPR019734">
    <property type="entry name" value="TPR_rpt"/>
</dbReference>
<reference evidence="5 6" key="1">
    <citation type="submission" date="2019-10" db="EMBL/GenBank/DDBJ databases">
        <title>A soil myxobacterium in the family Polyangiaceae.</title>
        <authorList>
            <person name="Li Y."/>
            <person name="Wang J."/>
        </authorList>
    </citation>
    <scope>NUCLEOTIDE SEQUENCE [LARGE SCALE GENOMIC DNA]</scope>
    <source>
        <strain evidence="5 6">DSM 14734</strain>
    </source>
</reference>
<dbReference type="InterPro" id="IPR011990">
    <property type="entry name" value="TPR-like_helical_dom_sf"/>
</dbReference>
<dbReference type="SUPFAM" id="SSF48452">
    <property type="entry name" value="TPR-like"/>
    <property type="match status" value="1"/>
</dbReference>